<feature type="non-terminal residue" evidence="3">
    <location>
        <position position="1"/>
    </location>
</feature>
<evidence type="ECO:0000256" key="1">
    <source>
        <dbReference type="ARBA" id="ARBA00007920"/>
    </source>
</evidence>
<protein>
    <recommendedName>
        <fullName evidence="2">DUF676 domain-containing protein</fullName>
    </recommendedName>
</protein>
<dbReference type="InterPro" id="IPR007751">
    <property type="entry name" value="DUF676_lipase-like"/>
</dbReference>
<comment type="similarity">
    <text evidence="1">Belongs to the putative lipase ROG1 family.</text>
</comment>
<dbReference type="OrthoDB" id="7464126at2759"/>
<dbReference type="SUPFAM" id="SSF53474">
    <property type="entry name" value="alpha/beta-Hydrolases"/>
    <property type="match status" value="1"/>
</dbReference>
<dbReference type="InterPro" id="IPR052374">
    <property type="entry name" value="SERAC1"/>
</dbReference>
<evidence type="ECO:0000313" key="4">
    <source>
        <dbReference type="Proteomes" id="UP000277580"/>
    </source>
</evidence>
<keyword evidence="4" id="KW-1185">Reference proteome</keyword>
<dbReference type="EMBL" id="ML119238">
    <property type="protein sequence ID" value="RPB06683.1"/>
    <property type="molecule type" value="Genomic_DNA"/>
</dbReference>
<evidence type="ECO:0000313" key="3">
    <source>
        <dbReference type="EMBL" id="RPB06683.1"/>
    </source>
</evidence>
<gene>
    <name evidence="3" type="ORF">P167DRAFT_583678</name>
</gene>
<dbReference type="InParanoid" id="A0A3N4K8D9"/>
<dbReference type="PANTHER" id="PTHR48182:SF3">
    <property type="entry name" value="DUF676 DOMAIN-CONTAINING PROTEIN"/>
    <property type="match status" value="1"/>
</dbReference>
<dbReference type="AlphaFoldDB" id="A0A3N4K8D9"/>
<organism evidence="3 4">
    <name type="scientific">Morchella conica CCBAS932</name>
    <dbReference type="NCBI Taxonomy" id="1392247"/>
    <lineage>
        <taxon>Eukaryota</taxon>
        <taxon>Fungi</taxon>
        <taxon>Dikarya</taxon>
        <taxon>Ascomycota</taxon>
        <taxon>Pezizomycotina</taxon>
        <taxon>Pezizomycetes</taxon>
        <taxon>Pezizales</taxon>
        <taxon>Morchellaceae</taxon>
        <taxon>Morchella</taxon>
    </lineage>
</organism>
<proteinExistence type="inferred from homology"/>
<evidence type="ECO:0000259" key="2">
    <source>
        <dbReference type="Pfam" id="PF05057"/>
    </source>
</evidence>
<sequence length="263" mass="29646">HIKFVLNTETPDISIVAVHGLGSNPKWTWNYDLGGGKTCMWLKHLLPEDLPNTRIMAFNRNSKWNIDAPVKSIEECGHELLNHLRDYRKEVEREIIFIGHSFGRIIIKQALVIASSSTPEARDRYKALKDFTSSIIYLGVPHDGSRLTPAEKLLSYATYWLGSSTELLESLDPGSDLLHKLNHSFLTIFEVRKMVNFYESYKTKKWRIPLLHAVDAKSGSLPGATNTALEADHVGMNKFASSEDSNYKLVLSEMVTAMEGIKG</sequence>
<dbReference type="PANTHER" id="PTHR48182">
    <property type="entry name" value="PROTEIN SERAC1"/>
    <property type="match status" value="1"/>
</dbReference>
<feature type="domain" description="DUF676" evidence="2">
    <location>
        <begin position="15"/>
        <end position="151"/>
    </location>
</feature>
<accession>A0A3N4K8D9</accession>
<name>A0A3N4K8D9_9PEZI</name>
<reference evidence="3 4" key="1">
    <citation type="journal article" date="2018" name="Nat. Ecol. Evol.">
        <title>Pezizomycetes genomes reveal the molecular basis of ectomycorrhizal truffle lifestyle.</title>
        <authorList>
            <person name="Murat C."/>
            <person name="Payen T."/>
            <person name="Noel B."/>
            <person name="Kuo A."/>
            <person name="Morin E."/>
            <person name="Chen J."/>
            <person name="Kohler A."/>
            <person name="Krizsan K."/>
            <person name="Balestrini R."/>
            <person name="Da Silva C."/>
            <person name="Montanini B."/>
            <person name="Hainaut M."/>
            <person name="Levati E."/>
            <person name="Barry K.W."/>
            <person name="Belfiori B."/>
            <person name="Cichocki N."/>
            <person name="Clum A."/>
            <person name="Dockter R.B."/>
            <person name="Fauchery L."/>
            <person name="Guy J."/>
            <person name="Iotti M."/>
            <person name="Le Tacon F."/>
            <person name="Lindquist E.A."/>
            <person name="Lipzen A."/>
            <person name="Malagnac F."/>
            <person name="Mello A."/>
            <person name="Molinier V."/>
            <person name="Miyauchi S."/>
            <person name="Poulain J."/>
            <person name="Riccioni C."/>
            <person name="Rubini A."/>
            <person name="Sitrit Y."/>
            <person name="Splivallo R."/>
            <person name="Traeger S."/>
            <person name="Wang M."/>
            <person name="Zifcakova L."/>
            <person name="Wipf D."/>
            <person name="Zambonelli A."/>
            <person name="Paolocci F."/>
            <person name="Nowrousian M."/>
            <person name="Ottonello S."/>
            <person name="Baldrian P."/>
            <person name="Spatafora J.W."/>
            <person name="Henrissat B."/>
            <person name="Nagy L.G."/>
            <person name="Aury J.M."/>
            <person name="Wincker P."/>
            <person name="Grigoriev I.V."/>
            <person name="Bonfante P."/>
            <person name="Martin F.M."/>
        </authorList>
    </citation>
    <scope>NUCLEOTIDE SEQUENCE [LARGE SCALE GENOMIC DNA]</scope>
    <source>
        <strain evidence="3 4">CCBAS932</strain>
    </source>
</reference>
<dbReference type="Pfam" id="PF05057">
    <property type="entry name" value="DUF676"/>
    <property type="match status" value="1"/>
</dbReference>
<dbReference type="Proteomes" id="UP000277580">
    <property type="component" value="Unassembled WGS sequence"/>
</dbReference>
<dbReference type="InterPro" id="IPR029058">
    <property type="entry name" value="AB_hydrolase_fold"/>
</dbReference>
<dbReference type="Gene3D" id="3.40.50.1820">
    <property type="entry name" value="alpha/beta hydrolase"/>
    <property type="match status" value="1"/>
</dbReference>